<comment type="caution">
    <text evidence="5">The sequence shown here is derived from an EMBL/GenBank/DDBJ whole genome shotgun (WGS) entry which is preliminary data.</text>
</comment>
<evidence type="ECO:0000256" key="2">
    <source>
        <dbReference type="SAM" id="Coils"/>
    </source>
</evidence>
<organism evidence="5 6">
    <name type="scientific">Arcticibacter pallidicorallinus</name>
    <dbReference type="NCBI Taxonomy" id="1259464"/>
    <lineage>
        <taxon>Bacteria</taxon>
        <taxon>Pseudomonadati</taxon>
        <taxon>Bacteroidota</taxon>
        <taxon>Sphingobacteriia</taxon>
        <taxon>Sphingobacteriales</taxon>
        <taxon>Sphingobacteriaceae</taxon>
        <taxon>Arcticibacter</taxon>
    </lineage>
</organism>
<dbReference type="GO" id="GO:0004222">
    <property type="term" value="F:metalloendopeptidase activity"/>
    <property type="evidence" value="ECO:0007669"/>
    <property type="project" value="TreeGrafter"/>
</dbReference>
<dbReference type="Gene3D" id="2.70.70.10">
    <property type="entry name" value="Glucose Permease (Domain IIA)"/>
    <property type="match status" value="1"/>
</dbReference>
<evidence type="ECO:0000256" key="1">
    <source>
        <dbReference type="ARBA" id="ARBA00022729"/>
    </source>
</evidence>
<gene>
    <name evidence="5" type="ORF">B0I27_103107</name>
</gene>
<feature type="chain" id="PRO_5015425681" evidence="3">
    <location>
        <begin position="22"/>
        <end position="419"/>
    </location>
</feature>
<dbReference type="EMBL" id="PVTH01000003">
    <property type="protein sequence ID" value="PRY53637.1"/>
    <property type="molecule type" value="Genomic_DNA"/>
</dbReference>
<dbReference type="AlphaFoldDB" id="A0A2T0U6V2"/>
<dbReference type="InterPro" id="IPR050570">
    <property type="entry name" value="Cell_wall_metabolism_enzyme"/>
</dbReference>
<feature type="domain" description="M23ase beta-sheet core" evidence="4">
    <location>
        <begin position="321"/>
        <end position="413"/>
    </location>
</feature>
<evidence type="ECO:0000313" key="6">
    <source>
        <dbReference type="Proteomes" id="UP000238034"/>
    </source>
</evidence>
<dbReference type="InterPro" id="IPR011055">
    <property type="entry name" value="Dup_hybrid_motif"/>
</dbReference>
<feature type="coiled-coil region" evidence="2">
    <location>
        <begin position="80"/>
        <end position="107"/>
    </location>
</feature>
<dbReference type="InterPro" id="IPR016047">
    <property type="entry name" value="M23ase_b-sheet_dom"/>
</dbReference>
<dbReference type="Gene3D" id="6.10.250.3150">
    <property type="match status" value="1"/>
</dbReference>
<dbReference type="Proteomes" id="UP000238034">
    <property type="component" value="Unassembled WGS sequence"/>
</dbReference>
<feature type="coiled-coil region" evidence="2">
    <location>
        <begin position="24"/>
        <end position="51"/>
    </location>
</feature>
<dbReference type="Pfam" id="PF01551">
    <property type="entry name" value="Peptidase_M23"/>
    <property type="match status" value="1"/>
</dbReference>
<dbReference type="PANTHER" id="PTHR21666:SF289">
    <property type="entry name" value="L-ALA--D-GLU ENDOPEPTIDASE"/>
    <property type="match status" value="1"/>
</dbReference>
<feature type="signal peptide" evidence="3">
    <location>
        <begin position="1"/>
        <end position="21"/>
    </location>
</feature>
<sequence length="419" mass="46926">MSLTKIFLVFAFVFVTGSVFAQSSAELKRRKEALTREIEMLRRSQNKVVNNKRLSLKQINALNAQIRLREAKISTINSEVRLLDNQISENTNNVRSLQSQLVKLKKEYAAMILFAFRNQSSYSKLMFIFASSDFNQAYKRLKYLQQFGDYRRKQARYIQETQRELGHKIQQLDHNKREKSSLLEDQEKEKITLGKEKSNQSIQLNKLSKEEKQLRQELTQKQRESARLNRAIQNAISREIEAERKRAAAAAAAAAKAAAAKGDDTEAKPVAKGSKVLSATPESAKMTSDFTGNRGSLPWPVANGTIVERFGRHSIGNVSTENNGVNIQTNEGAIVRAIFGGTVSSVMNMGASTAIIIRHGEYFTVYTNLRSVSVSKGQKVTVKQPLGSVATDPTDGSTEVHLEIWKGTTPMNPEAWLAR</sequence>
<protein>
    <submittedName>
        <fullName evidence="5">Septal ring factor EnvC (AmiA/AmiB activator)</fullName>
    </submittedName>
</protein>
<evidence type="ECO:0000313" key="5">
    <source>
        <dbReference type="EMBL" id="PRY53637.1"/>
    </source>
</evidence>
<name>A0A2T0U6V2_9SPHI</name>
<dbReference type="OrthoDB" id="9815884at2"/>
<accession>A0A2T0U6V2</accession>
<keyword evidence="2" id="KW-0175">Coiled coil</keyword>
<dbReference type="CDD" id="cd12797">
    <property type="entry name" value="M23_peptidase"/>
    <property type="match status" value="1"/>
</dbReference>
<evidence type="ECO:0000256" key="3">
    <source>
        <dbReference type="SAM" id="SignalP"/>
    </source>
</evidence>
<keyword evidence="6" id="KW-1185">Reference proteome</keyword>
<keyword evidence="1 3" id="KW-0732">Signal</keyword>
<dbReference type="PANTHER" id="PTHR21666">
    <property type="entry name" value="PEPTIDASE-RELATED"/>
    <property type="match status" value="1"/>
</dbReference>
<feature type="coiled-coil region" evidence="2">
    <location>
        <begin position="169"/>
        <end position="238"/>
    </location>
</feature>
<dbReference type="RefSeq" id="WP_106292240.1">
    <property type="nucleotide sequence ID" value="NZ_PVTH01000003.1"/>
</dbReference>
<reference evidence="5 6" key="1">
    <citation type="submission" date="2018-03" db="EMBL/GenBank/DDBJ databases">
        <title>Genomic Encyclopedia of Type Strains, Phase III (KMG-III): the genomes of soil and plant-associated and newly described type strains.</title>
        <authorList>
            <person name="Whitman W."/>
        </authorList>
    </citation>
    <scope>NUCLEOTIDE SEQUENCE [LARGE SCALE GENOMIC DNA]</scope>
    <source>
        <strain evidence="5 6">CGMCC 1.9313</strain>
    </source>
</reference>
<evidence type="ECO:0000259" key="4">
    <source>
        <dbReference type="Pfam" id="PF01551"/>
    </source>
</evidence>
<proteinExistence type="predicted"/>
<dbReference type="SUPFAM" id="SSF51261">
    <property type="entry name" value="Duplicated hybrid motif"/>
    <property type="match status" value="1"/>
</dbReference>